<dbReference type="EMBL" id="MU007015">
    <property type="protein sequence ID" value="KAF2434888.1"/>
    <property type="molecule type" value="Genomic_DNA"/>
</dbReference>
<feature type="chain" id="PRO_5040114169" evidence="1">
    <location>
        <begin position="21"/>
        <end position="362"/>
    </location>
</feature>
<sequence length="362" mass="40136">MSFLITLILLLLNILPSTHATRVSEKWNITQLDIHFMGRDTGLPGNTWPDSSKFPSTITFTIRRWFDQITNQTISDDSAASISLAKIPAPNDTHCAYTWPAPNALPSFDWIDCKQDDGFRFRYLKRGFLGEAAFTLEVVRGGMIEAQNAGTRYPQIWNSFASKNISSFPRSNSEGWSVPCAGGAPLTGITCSLAGVMHSGVGGTPIPLKVQQTAVERESIYVTDMLMTVVDDKNSLHWDISNHTTSLKCGLDWNTRDEPALWGLQHNCTPDAGYEWLIQVLPGSNVRQSFILELHHIICIDNGFKSVDGEPVYLNEWVSSKRMIEWKGMPCMPARSCGYSPGQQNMDIGRAMVIADGGCVVE</sequence>
<keyword evidence="3" id="KW-1185">Reference proteome</keyword>
<name>A0A9P4U3C8_9PEZI</name>
<evidence type="ECO:0000313" key="3">
    <source>
        <dbReference type="Proteomes" id="UP000800235"/>
    </source>
</evidence>
<accession>A0A9P4U3C8</accession>
<evidence type="ECO:0000256" key="1">
    <source>
        <dbReference type="SAM" id="SignalP"/>
    </source>
</evidence>
<reference evidence="2" key="1">
    <citation type="journal article" date="2020" name="Stud. Mycol.">
        <title>101 Dothideomycetes genomes: a test case for predicting lifestyles and emergence of pathogens.</title>
        <authorList>
            <person name="Haridas S."/>
            <person name="Albert R."/>
            <person name="Binder M."/>
            <person name="Bloem J."/>
            <person name="Labutti K."/>
            <person name="Salamov A."/>
            <person name="Andreopoulos B."/>
            <person name="Baker S."/>
            <person name="Barry K."/>
            <person name="Bills G."/>
            <person name="Bluhm B."/>
            <person name="Cannon C."/>
            <person name="Castanera R."/>
            <person name="Culley D."/>
            <person name="Daum C."/>
            <person name="Ezra D."/>
            <person name="Gonzalez J."/>
            <person name="Henrissat B."/>
            <person name="Kuo A."/>
            <person name="Liang C."/>
            <person name="Lipzen A."/>
            <person name="Lutzoni F."/>
            <person name="Magnuson J."/>
            <person name="Mondo S."/>
            <person name="Nolan M."/>
            <person name="Ohm R."/>
            <person name="Pangilinan J."/>
            <person name="Park H.-J."/>
            <person name="Ramirez L."/>
            <person name="Alfaro M."/>
            <person name="Sun H."/>
            <person name="Tritt A."/>
            <person name="Yoshinaga Y."/>
            <person name="Zwiers L.-H."/>
            <person name="Turgeon B."/>
            <person name="Goodwin S."/>
            <person name="Spatafora J."/>
            <person name="Crous P."/>
            <person name="Grigoriev I."/>
        </authorList>
    </citation>
    <scope>NUCLEOTIDE SEQUENCE</scope>
    <source>
        <strain evidence="2">CBS 130266</strain>
    </source>
</reference>
<gene>
    <name evidence="2" type="ORF">EJ08DRAFT_730573</name>
</gene>
<proteinExistence type="predicted"/>
<dbReference type="Proteomes" id="UP000800235">
    <property type="component" value="Unassembled WGS sequence"/>
</dbReference>
<keyword evidence="1" id="KW-0732">Signal</keyword>
<organism evidence="2 3">
    <name type="scientific">Tothia fuscella</name>
    <dbReference type="NCBI Taxonomy" id="1048955"/>
    <lineage>
        <taxon>Eukaryota</taxon>
        <taxon>Fungi</taxon>
        <taxon>Dikarya</taxon>
        <taxon>Ascomycota</taxon>
        <taxon>Pezizomycotina</taxon>
        <taxon>Dothideomycetes</taxon>
        <taxon>Pleosporomycetidae</taxon>
        <taxon>Venturiales</taxon>
        <taxon>Cylindrosympodiaceae</taxon>
        <taxon>Tothia</taxon>
    </lineage>
</organism>
<protein>
    <submittedName>
        <fullName evidence="2">Uncharacterized protein</fullName>
    </submittedName>
</protein>
<comment type="caution">
    <text evidence="2">The sequence shown here is derived from an EMBL/GenBank/DDBJ whole genome shotgun (WGS) entry which is preliminary data.</text>
</comment>
<dbReference type="OrthoDB" id="3922703at2759"/>
<feature type="signal peptide" evidence="1">
    <location>
        <begin position="1"/>
        <end position="20"/>
    </location>
</feature>
<evidence type="ECO:0000313" key="2">
    <source>
        <dbReference type="EMBL" id="KAF2434888.1"/>
    </source>
</evidence>
<dbReference type="AlphaFoldDB" id="A0A9P4U3C8"/>